<name>A0A6I2U4S0_9FIRM</name>
<dbReference type="Proteomes" id="UP000431913">
    <property type="component" value="Unassembled WGS sequence"/>
</dbReference>
<sequence>MNGSGLAATKKAKNGAVCKEERLYVDKLDTLEDKIYSKVEMHPSAAVGDCGCAGGFAGKISGWRFEKRG</sequence>
<dbReference type="AlphaFoldDB" id="A0A6I2U4S0"/>
<dbReference type="RefSeq" id="WP_133304192.1">
    <property type="nucleotide sequence ID" value="NZ_JAQFBT010000011.1"/>
</dbReference>
<gene>
    <name evidence="1" type="ORF">FYJ76_12095</name>
</gene>
<dbReference type="GeneID" id="42858015"/>
<proteinExistence type="predicted"/>
<reference evidence="1 2" key="1">
    <citation type="submission" date="2019-08" db="EMBL/GenBank/DDBJ databases">
        <title>In-depth cultivation of the pig gut microbiome towards novel bacterial diversity and tailored functional studies.</title>
        <authorList>
            <person name="Wylensek D."/>
            <person name="Hitch T.C.A."/>
            <person name="Clavel T."/>
        </authorList>
    </citation>
    <scope>NUCLEOTIDE SEQUENCE [LARGE SCALE GENOMIC DNA]</scope>
    <source>
        <strain evidence="1 2">WCA3-601-WT-6J</strain>
    </source>
</reference>
<protein>
    <submittedName>
        <fullName evidence="1">Uncharacterized protein</fullName>
    </submittedName>
</protein>
<evidence type="ECO:0000313" key="2">
    <source>
        <dbReference type="Proteomes" id="UP000431913"/>
    </source>
</evidence>
<comment type="caution">
    <text evidence="1">The sequence shown here is derived from an EMBL/GenBank/DDBJ whole genome shotgun (WGS) entry which is preliminary data.</text>
</comment>
<organism evidence="1 2">
    <name type="scientific">Ruthenibacterium lactatiformans</name>
    <dbReference type="NCBI Taxonomy" id="1550024"/>
    <lineage>
        <taxon>Bacteria</taxon>
        <taxon>Bacillati</taxon>
        <taxon>Bacillota</taxon>
        <taxon>Clostridia</taxon>
        <taxon>Eubacteriales</taxon>
        <taxon>Oscillospiraceae</taxon>
        <taxon>Ruthenibacterium</taxon>
    </lineage>
</organism>
<accession>A0A6I2U4S0</accession>
<dbReference type="EMBL" id="VUNJ01000013">
    <property type="protein sequence ID" value="MST92662.1"/>
    <property type="molecule type" value="Genomic_DNA"/>
</dbReference>
<evidence type="ECO:0000313" key="1">
    <source>
        <dbReference type="EMBL" id="MST92662.1"/>
    </source>
</evidence>